<sequence length="88" mass="9056">MGLVQAAIERRGIATASVSLLRSVTEKVGPPRALAVPFAHGRPLGAAGDRATQRRVLLALLRLVAEARGPGPVLVDLDEMDVPGAAPA</sequence>
<evidence type="ECO:0000313" key="2">
    <source>
        <dbReference type="Proteomes" id="UP000001880"/>
    </source>
</evidence>
<evidence type="ECO:0000313" key="1">
    <source>
        <dbReference type="EMBL" id="ACY14529.1"/>
    </source>
</evidence>
<dbReference type="eggNOG" id="ENOG5033BDY">
    <property type="taxonomic scope" value="Bacteria"/>
</dbReference>
<dbReference type="RefSeq" id="WP_012827137.1">
    <property type="nucleotide sequence ID" value="NC_013440.1"/>
</dbReference>
<organism evidence="1 2">
    <name type="scientific">Haliangium ochraceum (strain DSM 14365 / JCM 11303 / SMP-2)</name>
    <dbReference type="NCBI Taxonomy" id="502025"/>
    <lineage>
        <taxon>Bacteria</taxon>
        <taxon>Pseudomonadati</taxon>
        <taxon>Myxococcota</taxon>
        <taxon>Polyangia</taxon>
        <taxon>Haliangiales</taxon>
        <taxon>Kofleriaceae</taxon>
        <taxon>Haliangium</taxon>
    </lineage>
</organism>
<dbReference type="STRING" id="502025.Hoch_1983"/>
<dbReference type="HOGENOM" id="CLU_162511_0_0_7"/>
<dbReference type="OrthoDB" id="7059770at2"/>
<accession>D0LFS7</accession>
<keyword evidence="2" id="KW-1185">Reference proteome</keyword>
<reference evidence="1 2" key="1">
    <citation type="journal article" date="2010" name="Stand. Genomic Sci.">
        <title>Complete genome sequence of Haliangium ochraceum type strain (SMP-2).</title>
        <authorList>
            <consortium name="US DOE Joint Genome Institute (JGI-PGF)"/>
            <person name="Ivanova N."/>
            <person name="Daum C."/>
            <person name="Lang E."/>
            <person name="Abt B."/>
            <person name="Kopitz M."/>
            <person name="Saunders E."/>
            <person name="Lapidus A."/>
            <person name="Lucas S."/>
            <person name="Glavina Del Rio T."/>
            <person name="Nolan M."/>
            <person name="Tice H."/>
            <person name="Copeland A."/>
            <person name="Cheng J.F."/>
            <person name="Chen F."/>
            <person name="Bruce D."/>
            <person name="Goodwin L."/>
            <person name="Pitluck S."/>
            <person name="Mavromatis K."/>
            <person name="Pati A."/>
            <person name="Mikhailova N."/>
            <person name="Chen A."/>
            <person name="Palaniappan K."/>
            <person name="Land M."/>
            <person name="Hauser L."/>
            <person name="Chang Y.J."/>
            <person name="Jeffries C.D."/>
            <person name="Detter J.C."/>
            <person name="Brettin T."/>
            <person name="Rohde M."/>
            <person name="Goker M."/>
            <person name="Bristow J."/>
            <person name="Markowitz V."/>
            <person name="Eisen J.A."/>
            <person name="Hugenholtz P."/>
            <person name="Kyrpides N.C."/>
            <person name="Klenk H.P."/>
        </authorList>
    </citation>
    <scope>NUCLEOTIDE SEQUENCE [LARGE SCALE GENOMIC DNA]</scope>
    <source>
        <strain evidence="2">DSM 14365 / CIP 107738 / JCM 11303 / AJ 13395 / SMP-2</strain>
    </source>
</reference>
<protein>
    <submittedName>
        <fullName evidence="1">Uncharacterized protein</fullName>
    </submittedName>
</protein>
<dbReference type="AlphaFoldDB" id="D0LFS7"/>
<name>D0LFS7_HALO1</name>
<dbReference type="KEGG" id="hoh:Hoch_1983"/>
<proteinExistence type="predicted"/>
<dbReference type="EMBL" id="CP001804">
    <property type="protein sequence ID" value="ACY14529.1"/>
    <property type="molecule type" value="Genomic_DNA"/>
</dbReference>
<gene>
    <name evidence="1" type="ordered locus">Hoch_1983</name>
</gene>
<dbReference type="Proteomes" id="UP000001880">
    <property type="component" value="Chromosome"/>
</dbReference>